<evidence type="ECO:0000313" key="1">
    <source>
        <dbReference type="EMBL" id="KAI3676059.1"/>
    </source>
</evidence>
<dbReference type="Proteomes" id="UP001056120">
    <property type="component" value="Linkage Group LG29"/>
</dbReference>
<keyword evidence="2" id="KW-1185">Reference proteome</keyword>
<evidence type="ECO:0000313" key="2">
    <source>
        <dbReference type="Proteomes" id="UP001056120"/>
    </source>
</evidence>
<gene>
    <name evidence="1" type="ORF">L1987_85655</name>
</gene>
<comment type="caution">
    <text evidence="1">The sequence shown here is derived from an EMBL/GenBank/DDBJ whole genome shotgun (WGS) entry which is preliminary data.</text>
</comment>
<dbReference type="EMBL" id="CM042046">
    <property type="protein sequence ID" value="KAI3676059.1"/>
    <property type="molecule type" value="Genomic_DNA"/>
</dbReference>
<proteinExistence type="predicted"/>
<reference evidence="2" key="1">
    <citation type="journal article" date="2022" name="Mol. Ecol. Resour.">
        <title>The genomes of chicory, endive, great burdock and yacon provide insights into Asteraceae palaeo-polyploidization history and plant inulin production.</title>
        <authorList>
            <person name="Fan W."/>
            <person name="Wang S."/>
            <person name="Wang H."/>
            <person name="Wang A."/>
            <person name="Jiang F."/>
            <person name="Liu H."/>
            <person name="Zhao H."/>
            <person name="Xu D."/>
            <person name="Zhang Y."/>
        </authorList>
    </citation>
    <scope>NUCLEOTIDE SEQUENCE [LARGE SCALE GENOMIC DNA]</scope>
    <source>
        <strain evidence="2">cv. Yunnan</strain>
    </source>
</reference>
<reference evidence="1 2" key="2">
    <citation type="journal article" date="2022" name="Mol. Ecol. Resour.">
        <title>The genomes of chicory, endive, great burdock and yacon provide insights into Asteraceae paleo-polyploidization history and plant inulin production.</title>
        <authorList>
            <person name="Fan W."/>
            <person name="Wang S."/>
            <person name="Wang H."/>
            <person name="Wang A."/>
            <person name="Jiang F."/>
            <person name="Liu H."/>
            <person name="Zhao H."/>
            <person name="Xu D."/>
            <person name="Zhang Y."/>
        </authorList>
    </citation>
    <scope>NUCLEOTIDE SEQUENCE [LARGE SCALE GENOMIC DNA]</scope>
    <source>
        <strain evidence="2">cv. Yunnan</strain>
        <tissue evidence="1">Leaves</tissue>
    </source>
</reference>
<accession>A0ACB8XWH9</accession>
<protein>
    <submittedName>
        <fullName evidence="1">Uncharacterized protein</fullName>
    </submittedName>
</protein>
<name>A0ACB8XWH9_9ASTR</name>
<organism evidence="1 2">
    <name type="scientific">Smallanthus sonchifolius</name>
    <dbReference type="NCBI Taxonomy" id="185202"/>
    <lineage>
        <taxon>Eukaryota</taxon>
        <taxon>Viridiplantae</taxon>
        <taxon>Streptophyta</taxon>
        <taxon>Embryophyta</taxon>
        <taxon>Tracheophyta</taxon>
        <taxon>Spermatophyta</taxon>
        <taxon>Magnoliopsida</taxon>
        <taxon>eudicotyledons</taxon>
        <taxon>Gunneridae</taxon>
        <taxon>Pentapetalae</taxon>
        <taxon>asterids</taxon>
        <taxon>campanulids</taxon>
        <taxon>Asterales</taxon>
        <taxon>Asteraceae</taxon>
        <taxon>Asteroideae</taxon>
        <taxon>Heliantheae alliance</taxon>
        <taxon>Millerieae</taxon>
        <taxon>Smallanthus</taxon>
    </lineage>
</organism>
<sequence>MDSFVAHLWGTFVVMNEMDGLVFPGGRKHGKKVGVHSLTFSVQEGECFGFLGTNGAGKTTTLSMLSGEVYSTDGTAFIFGQDMRLNPKAARQLIENVL</sequence>